<dbReference type="HOGENOM" id="CLU_017098_0_0_1"/>
<evidence type="ECO:0000256" key="5">
    <source>
        <dbReference type="ARBA" id="ARBA00023242"/>
    </source>
</evidence>
<dbReference type="Pfam" id="PF08216">
    <property type="entry name" value="CTNNBL"/>
    <property type="match status" value="1"/>
</dbReference>
<dbReference type="OrthoDB" id="1898821at2759"/>
<accession>W3VHA7</accession>
<dbReference type="PANTHER" id="PTHR14978:SF0">
    <property type="entry name" value="BETA-CATENIN-LIKE PROTEIN 1"/>
    <property type="match status" value="1"/>
</dbReference>
<keyword evidence="2" id="KW-0597">Phosphoprotein</keyword>
<comment type="caution">
    <text evidence="8">The sequence shown here is derived from an EMBL/GenBank/DDBJ whole genome shotgun (WGS) entry which is preliminary data.</text>
</comment>
<feature type="compositionally biased region" description="Low complexity" evidence="6">
    <location>
        <begin position="23"/>
        <end position="42"/>
    </location>
</feature>
<evidence type="ECO:0000313" key="9">
    <source>
        <dbReference type="Proteomes" id="UP000019462"/>
    </source>
</evidence>
<keyword evidence="9" id="KW-1185">Reference proteome</keyword>
<dbReference type="Proteomes" id="UP000019462">
    <property type="component" value="Unassembled WGS sequence"/>
</dbReference>
<keyword evidence="4" id="KW-0175">Coiled coil</keyword>
<dbReference type="GO" id="GO:0010467">
    <property type="term" value="P:gene expression"/>
    <property type="evidence" value="ECO:0007669"/>
    <property type="project" value="UniProtKB-ARBA"/>
</dbReference>
<dbReference type="GO" id="GO:0005681">
    <property type="term" value="C:spliceosomal complex"/>
    <property type="evidence" value="ECO:0007669"/>
    <property type="project" value="TreeGrafter"/>
</dbReference>
<evidence type="ECO:0000259" key="7">
    <source>
        <dbReference type="SMART" id="SM01156"/>
    </source>
</evidence>
<dbReference type="InterPro" id="IPR039678">
    <property type="entry name" value="CTNNBL1"/>
</dbReference>
<dbReference type="PANTHER" id="PTHR14978">
    <property type="entry name" value="BETA-CATENIN-LIKE PROTEIN 1 NUCLEAR ASSOCIATED PROTEIN"/>
    <property type="match status" value="1"/>
</dbReference>
<dbReference type="Gene3D" id="1.25.10.10">
    <property type="entry name" value="Leucine-rich Repeat Variant"/>
    <property type="match status" value="1"/>
</dbReference>
<feature type="compositionally biased region" description="Acidic residues" evidence="6">
    <location>
        <begin position="57"/>
        <end position="80"/>
    </location>
</feature>
<dbReference type="InterPro" id="IPR016024">
    <property type="entry name" value="ARM-type_fold"/>
</dbReference>
<reference evidence="8 9" key="1">
    <citation type="journal article" date="2014" name="Genome Announc.">
        <title>Genome sequence of the basidiomycetous fungus Pseudozyma aphidis DSM70725, an efficient producer of biosurfactant mannosylerythritol lipids.</title>
        <authorList>
            <person name="Lorenz S."/>
            <person name="Guenther M."/>
            <person name="Grumaz C."/>
            <person name="Rupp S."/>
            <person name="Zibek S."/>
            <person name="Sohn K."/>
        </authorList>
    </citation>
    <scope>NUCLEOTIDE SEQUENCE [LARGE SCALE GENOMIC DNA]</scope>
    <source>
        <strain evidence="9">ATCC 32657 / CBS 517.83 / DSM 70725 / JCM 10318 / NBRC 10182 / NRRL Y-7954 / St-0401</strain>
    </source>
</reference>
<dbReference type="InterPro" id="IPR011989">
    <property type="entry name" value="ARM-like"/>
</dbReference>
<dbReference type="EMBL" id="AWNI01000022">
    <property type="protein sequence ID" value="ETS60905.1"/>
    <property type="molecule type" value="Genomic_DNA"/>
</dbReference>
<gene>
    <name evidence="8" type="ORF">PaG_04825</name>
</gene>
<protein>
    <recommendedName>
        <fullName evidence="7">Beta-catenin-like protein 1 N-terminal domain-containing protein</fullName>
    </recommendedName>
</protein>
<name>W3VHA7_MOEAP</name>
<evidence type="ECO:0000256" key="1">
    <source>
        <dbReference type="ARBA" id="ARBA00004123"/>
    </source>
</evidence>
<dbReference type="FunFam" id="1.25.10.10:FF:001136">
    <property type="entry name" value="Beta-catenin-like protein 1"/>
    <property type="match status" value="1"/>
</dbReference>
<evidence type="ECO:0000313" key="8">
    <source>
        <dbReference type="EMBL" id="ETS60905.1"/>
    </source>
</evidence>
<dbReference type="SMART" id="SM01156">
    <property type="entry name" value="DUF1716"/>
    <property type="match status" value="1"/>
</dbReference>
<keyword evidence="5" id="KW-0539">Nucleus</keyword>
<comment type="subcellular location">
    <subcellularLocation>
        <location evidence="1">Nucleus</location>
    </subcellularLocation>
</comment>
<keyword evidence="3" id="KW-0677">Repeat</keyword>
<evidence type="ECO:0000256" key="2">
    <source>
        <dbReference type="ARBA" id="ARBA00022553"/>
    </source>
</evidence>
<evidence type="ECO:0000256" key="4">
    <source>
        <dbReference type="ARBA" id="ARBA00023054"/>
    </source>
</evidence>
<evidence type="ECO:0000256" key="6">
    <source>
        <dbReference type="SAM" id="MobiDB-lite"/>
    </source>
</evidence>
<feature type="region of interest" description="Disordered" evidence="6">
    <location>
        <begin position="1"/>
        <end position="87"/>
    </location>
</feature>
<feature type="domain" description="Beta-catenin-like protein 1 N-terminal" evidence="7">
    <location>
        <begin position="89"/>
        <end position="198"/>
    </location>
</feature>
<evidence type="ECO:0000256" key="3">
    <source>
        <dbReference type="ARBA" id="ARBA00022737"/>
    </source>
</evidence>
<proteinExistence type="predicted"/>
<sequence length="625" mass="67566">MDVGKLFKLPDLPSAAVNKRKWSAPQPADSASAGPSSSTPAQPDAPTPRPRKAARVDDEDDDELAPAEEETYFFSDDDEDGGRFFGGGLTAEQTQILDIMDGGDASSGAPPADVPALRKQLLRFERAITKNAEMRTKYAADPARFIESEADVDAEIKSLLVLTTQPERFYAEFVQLGGAASLVGLLSHDNADIAAAAIEVIEELTDDDVLDQVEARYEGDDDEQDAEEGRASAVAAMDTLVDALLKQSVLELVVSNLSRFNDQLDPALGPEEAAAKAVEVEGDAQAIYHALGALENLVTSRPALAEQLAASAFLPWALSRLASRREVDQNTSYTAELLAILLQTSESSRAHIGSTRAGDAGENAGENGIDVLLGVLARYRRQSPAGAEEEEFAENVVDVLCLSMSEAANRTLLLEGEGVELMVLLMKEKKFARMRALKILDYATSGPTGHAVCHRLVEASGLAPLVSTFLQCSASSRSGSESVQHALAVISSMLTHLDSDSPPRIRLLARFVAHDYQALDHLLDLRSALVSRLQRSDDEYLERLDQGLFSLQLLDTILAWLVMEDDAVRDHVAMLLRRNAASWQDVAATLQEYSDNIGDQLAISHPTEVKTKDILAALIEYLCAL</sequence>
<dbReference type="SUPFAM" id="SSF48371">
    <property type="entry name" value="ARM repeat"/>
    <property type="match status" value="1"/>
</dbReference>
<dbReference type="InterPro" id="IPR013180">
    <property type="entry name" value="CTNNBL1_N"/>
</dbReference>
<organism evidence="8 9">
    <name type="scientific">Moesziomyces aphidis</name>
    <name type="common">Pseudozyma aphidis</name>
    <dbReference type="NCBI Taxonomy" id="84754"/>
    <lineage>
        <taxon>Eukaryota</taxon>
        <taxon>Fungi</taxon>
        <taxon>Dikarya</taxon>
        <taxon>Basidiomycota</taxon>
        <taxon>Ustilaginomycotina</taxon>
        <taxon>Ustilaginomycetes</taxon>
        <taxon>Ustilaginales</taxon>
        <taxon>Ustilaginaceae</taxon>
        <taxon>Moesziomyces</taxon>
    </lineage>
</organism>
<dbReference type="AlphaFoldDB" id="W3VHA7"/>